<dbReference type="InterPro" id="IPR029058">
    <property type="entry name" value="AB_hydrolase_fold"/>
</dbReference>
<evidence type="ECO:0000313" key="2">
    <source>
        <dbReference type="EMBL" id="CAL6051925.1"/>
    </source>
</evidence>
<gene>
    <name evidence="2" type="ORF">HINF_LOCUS44602</name>
</gene>
<reference evidence="2 3" key="1">
    <citation type="submission" date="2024-07" db="EMBL/GenBank/DDBJ databases">
        <authorList>
            <person name="Akdeniz Z."/>
        </authorList>
    </citation>
    <scope>NUCLEOTIDE SEQUENCE [LARGE SCALE GENOMIC DNA]</scope>
</reference>
<evidence type="ECO:0000313" key="3">
    <source>
        <dbReference type="Proteomes" id="UP001642409"/>
    </source>
</evidence>
<evidence type="ECO:0000256" key="1">
    <source>
        <dbReference type="ARBA" id="ARBA00022801"/>
    </source>
</evidence>
<organism evidence="2 3">
    <name type="scientific">Hexamita inflata</name>
    <dbReference type="NCBI Taxonomy" id="28002"/>
    <lineage>
        <taxon>Eukaryota</taxon>
        <taxon>Metamonada</taxon>
        <taxon>Diplomonadida</taxon>
        <taxon>Hexamitidae</taxon>
        <taxon>Hexamitinae</taxon>
        <taxon>Hexamita</taxon>
    </lineage>
</organism>
<comment type="caution">
    <text evidence="2">The sequence shown here is derived from an EMBL/GenBank/DDBJ whole genome shotgun (WGS) entry which is preliminary data.</text>
</comment>
<dbReference type="Gene3D" id="3.40.50.1820">
    <property type="entry name" value="alpha/beta hydrolase"/>
    <property type="match status" value="1"/>
</dbReference>
<dbReference type="Proteomes" id="UP001642409">
    <property type="component" value="Unassembled WGS sequence"/>
</dbReference>
<keyword evidence="3" id="KW-1185">Reference proteome</keyword>
<proteinExistence type="predicted"/>
<dbReference type="EMBL" id="CAXDID020000190">
    <property type="protein sequence ID" value="CAL6051925.1"/>
    <property type="molecule type" value="Genomic_DNA"/>
</dbReference>
<dbReference type="PANTHER" id="PTHR11247:SF8">
    <property type="entry name" value="PALMITOYL-PROTEIN THIOESTERASE 1"/>
    <property type="match status" value="1"/>
</dbReference>
<keyword evidence="1" id="KW-0378">Hydrolase</keyword>
<protein>
    <submittedName>
        <fullName evidence="2">Palmitoyl-protein_thioesterase</fullName>
    </submittedName>
</protein>
<accession>A0ABP1K237</accession>
<dbReference type="PANTHER" id="PTHR11247">
    <property type="entry name" value="PALMITOYL-PROTEIN THIOESTERASE/DOLICHYLDIPHOSPHATASE 1"/>
    <property type="match status" value="1"/>
</dbReference>
<dbReference type="SUPFAM" id="SSF53474">
    <property type="entry name" value="alpha/beta-Hydrolases"/>
    <property type="match status" value="1"/>
</dbReference>
<sequence length="302" mass="33771">MLIIGYVIQACLQNENDIPIILINGHAGDHNSLNELLNNIKQDYPNRRVIAAKILFGTFSSRFMGFSRYIRGVATAIHKAANGAECVDIVGYSQGGLAGRAYTQLYSGFKNNYYPQVRKLISLAGVQGGFYCDVTCVNFTGLTGFFKTTYRIPSVVYSSSVQMRYTPAAFWRDPYHFETYGRICNTLAQINGECVDQTVSTGRERFIRLQKLYTFYSLTDETLLPPSSGNFGTYEPVSGKYIDVKDNSVYKNDNFGLKTLDESGRWVQCRAEVSHGDFAGTAFYKSHVIHALKGDDSQLVCK</sequence>
<dbReference type="Pfam" id="PF02089">
    <property type="entry name" value="Palm_thioest"/>
    <property type="match status" value="1"/>
</dbReference>
<name>A0ABP1K237_9EUKA</name>